<keyword evidence="1" id="KW-0472">Membrane</keyword>
<comment type="caution">
    <text evidence="2">The sequence shown here is derived from an EMBL/GenBank/DDBJ whole genome shotgun (WGS) entry which is preliminary data.</text>
</comment>
<name>A0A5J4VWK8_9EUKA</name>
<protein>
    <submittedName>
        <fullName evidence="2">Uncharacterized protein</fullName>
    </submittedName>
</protein>
<keyword evidence="1" id="KW-0812">Transmembrane</keyword>
<dbReference type="EMBL" id="SNRW01004557">
    <property type="protein sequence ID" value="KAA6387011.1"/>
    <property type="molecule type" value="Genomic_DNA"/>
</dbReference>
<dbReference type="Proteomes" id="UP000324800">
    <property type="component" value="Unassembled WGS sequence"/>
</dbReference>
<evidence type="ECO:0000256" key="1">
    <source>
        <dbReference type="SAM" id="Phobius"/>
    </source>
</evidence>
<reference evidence="2 3" key="1">
    <citation type="submission" date="2019-03" db="EMBL/GenBank/DDBJ databases">
        <title>Single cell metagenomics reveals metabolic interactions within the superorganism composed of flagellate Streblomastix strix and complex community of Bacteroidetes bacteria on its surface.</title>
        <authorList>
            <person name="Treitli S.C."/>
            <person name="Kolisko M."/>
            <person name="Husnik F."/>
            <person name="Keeling P."/>
            <person name="Hampl V."/>
        </authorList>
    </citation>
    <scope>NUCLEOTIDE SEQUENCE [LARGE SCALE GENOMIC DNA]</scope>
    <source>
        <strain evidence="2">ST1C</strain>
    </source>
</reference>
<keyword evidence="1" id="KW-1133">Transmembrane helix</keyword>
<evidence type="ECO:0000313" key="2">
    <source>
        <dbReference type="EMBL" id="KAA6387011.1"/>
    </source>
</evidence>
<accession>A0A5J4VWK8</accession>
<proteinExistence type="predicted"/>
<dbReference type="AlphaFoldDB" id="A0A5J4VWK8"/>
<evidence type="ECO:0000313" key="3">
    <source>
        <dbReference type="Proteomes" id="UP000324800"/>
    </source>
</evidence>
<sequence>MVTSGGDSINDELDDVPVIITHQHYQDVDYVMSVYELNGVVINSIQHYYFHMYLVKELEIYFMRWTISILIHKSSEEVQLTQITSFVVILGGDEIIYSVNKMMKEMVIEMMTIITIIIQKVIMKTDQIWLFLVQMNHFMKNIIIIVVIIVVMGSQEEEEEFKDYLY</sequence>
<organism evidence="2 3">
    <name type="scientific">Streblomastix strix</name>
    <dbReference type="NCBI Taxonomy" id="222440"/>
    <lineage>
        <taxon>Eukaryota</taxon>
        <taxon>Metamonada</taxon>
        <taxon>Preaxostyla</taxon>
        <taxon>Oxymonadida</taxon>
        <taxon>Streblomastigidae</taxon>
        <taxon>Streblomastix</taxon>
    </lineage>
</organism>
<feature type="transmembrane region" description="Helical" evidence="1">
    <location>
        <begin position="128"/>
        <end position="152"/>
    </location>
</feature>
<gene>
    <name evidence="2" type="ORF">EZS28_017461</name>
</gene>